<dbReference type="Proteomes" id="UP000585474">
    <property type="component" value="Unassembled WGS sequence"/>
</dbReference>
<accession>A0A7J0GXQ6</accession>
<gene>
    <name evidence="1" type="ORF">Acr_25g0000120</name>
</gene>
<sequence length="105" mass="11061">MIADIRIRSPNKDIVCDALWVEWGGSCTWRAKAMVDWAHWGAVGDWTGVAGRGIGEDGEGAREVGKGGDGIFGAGGGMGIRRGWGGWRRSPELGEGVAGDGCDMR</sequence>
<dbReference type="EMBL" id="BJWL01000025">
    <property type="protein sequence ID" value="GFZ15603.1"/>
    <property type="molecule type" value="Genomic_DNA"/>
</dbReference>
<evidence type="ECO:0000313" key="2">
    <source>
        <dbReference type="Proteomes" id="UP000585474"/>
    </source>
</evidence>
<proteinExistence type="predicted"/>
<evidence type="ECO:0000313" key="1">
    <source>
        <dbReference type="EMBL" id="GFZ15603.1"/>
    </source>
</evidence>
<dbReference type="AlphaFoldDB" id="A0A7J0GXQ6"/>
<name>A0A7J0GXQ6_9ERIC</name>
<comment type="caution">
    <text evidence="1">The sequence shown here is derived from an EMBL/GenBank/DDBJ whole genome shotgun (WGS) entry which is preliminary data.</text>
</comment>
<protein>
    <submittedName>
        <fullName evidence="1">Uncharacterized protein</fullName>
    </submittedName>
</protein>
<organism evidence="1 2">
    <name type="scientific">Actinidia rufa</name>
    <dbReference type="NCBI Taxonomy" id="165716"/>
    <lineage>
        <taxon>Eukaryota</taxon>
        <taxon>Viridiplantae</taxon>
        <taxon>Streptophyta</taxon>
        <taxon>Embryophyta</taxon>
        <taxon>Tracheophyta</taxon>
        <taxon>Spermatophyta</taxon>
        <taxon>Magnoliopsida</taxon>
        <taxon>eudicotyledons</taxon>
        <taxon>Gunneridae</taxon>
        <taxon>Pentapetalae</taxon>
        <taxon>asterids</taxon>
        <taxon>Ericales</taxon>
        <taxon>Actinidiaceae</taxon>
        <taxon>Actinidia</taxon>
    </lineage>
</organism>
<keyword evidence="2" id="KW-1185">Reference proteome</keyword>
<reference evidence="1 2" key="1">
    <citation type="submission" date="2019-07" db="EMBL/GenBank/DDBJ databases">
        <title>De Novo Assembly of kiwifruit Actinidia rufa.</title>
        <authorList>
            <person name="Sugita-Konishi S."/>
            <person name="Sato K."/>
            <person name="Mori E."/>
            <person name="Abe Y."/>
            <person name="Kisaki G."/>
            <person name="Hamano K."/>
            <person name="Suezawa K."/>
            <person name="Otani M."/>
            <person name="Fukuda T."/>
            <person name="Manabe T."/>
            <person name="Gomi K."/>
            <person name="Tabuchi M."/>
            <person name="Akimitsu K."/>
            <person name="Kataoka I."/>
        </authorList>
    </citation>
    <scope>NUCLEOTIDE SEQUENCE [LARGE SCALE GENOMIC DNA]</scope>
    <source>
        <strain evidence="2">cv. Fuchu</strain>
    </source>
</reference>